<gene>
    <name evidence="2" type="ORF">VOLCADRAFT_87882</name>
</gene>
<evidence type="ECO:0000256" key="1">
    <source>
        <dbReference type="SAM" id="MobiDB-lite"/>
    </source>
</evidence>
<feature type="region of interest" description="Disordered" evidence="1">
    <location>
        <begin position="430"/>
        <end position="449"/>
    </location>
</feature>
<dbReference type="SUPFAM" id="SSF52047">
    <property type="entry name" value="RNI-like"/>
    <property type="match status" value="1"/>
</dbReference>
<organism evidence="3">
    <name type="scientific">Volvox carteri f. nagariensis</name>
    <dbReference type="NCBI Taxonomy" id="3068"/>
    <lineage>
        <taxon>Eukaryota</taxon>
        <taxon>Viridiplantae</taxon>
        <taxon>Chlorophyta</taxon>
        <taxon>core chlorophytes</taxon>
        <taxon>Chlorophyceae</taxon>
        <taxon>CS clade</taxon>
        <taxon>Chlamydomonadales</taxon>
        <taxon>Volvocaceae</taxon>
        <taxon>Volvox</taxon>
    </lineage>
</organism>
<dbReference type="Proteomes" id="UP000001058">
    <property type="component" value="Unassembled WGS sequence"/>
</dbReference>
<dbReference type="GeneID" id="9624868"/>
<dbReference type="OrthoDB" id="10661989at2759"/>
<dbReference type="InParanoid" id="D8TMH5"/>
<feature type="region of interest" description="Disordered" evidence="1">
    <location>
        <begin position="252"/>
        <end position="282"/>
    </location>
</feature>
<feature type="region of interest" description="Disordered" evidence="1">
    <location>
        <begin position="144"/>
        <end position="170"/>
    </location>
</feature>
<protein>
    <submittedName>
        <fullName evidence="2">Uncharacterized protein</fullName>
    </submittedName>
</protein>
<keyword evidence="3" id="KW-1185">Reference proteome</keyword>
<dbReference type="RefSeq" id="XP_002947591.1">
    <property type="nucleotide sequence ID" value="XM_002947545.1"/>
</dbReference>
<evidence type="ECO:0000313" key="3">
    <source>
        <dbReference type="Proteomes" id="UP000001058"/>
    </source>
</evidence>
<evidence type="ECO:0000313" key="2">
    <source>
        <dbReference type="EMBL" id="EFJ51124.1"/>
    </source>
</evidence>
<feature type="region of interest" description="Disordered" evidence="1">
    <location>
        <begin position="89"/>
        <end position="114"/>
    </location>
</feature>
<dbReference type="KEGG" id="vcn:VOLCADRAFT_87882"/>
<accession>D8TMH5</accession>
<name>D8TMH5_VOLCA</name>
<proteinExistence type="predicted"/>
<sequence length="678" mass="69543">MPWILHALAAASQGIVRLKLYGYGLSEDDSGTVAASSAAFATRVRRPEHCLSPPPPATASAFGILNVDHSSPCQKGSGLSLPGTMPTVAAAPSPPQRCTAARRRQEAPSAAGPCNARGAPPLLRLLAHQLQELKLQDCSILSGNSRGGSTGPGPSGPGSGSGLVPATAVPGRGDGGGNGGCCTICGGAYGIPPAAMPLCTALRSCTALRHLGLRHSAADGCPVLQLLLQPGVCYCGGGSGRILPRWTTSRMSSCLPSGPTGSRAVGEDSGQRSRSGCGATAPALDRTTATTDQSLSAPPPPPPPAILGTLTQLLSLKVQTPLPAPGGLDALAAALRQLRGLTRLELGARTAVPSVASLLLRAQPLQATGASLSPQQPLLSNLRDLSLVSAQVTSAVELAALAELRELTRLSLGSLSVAVPTIAAAAAGPCEATGSGSGVQDSPRCRTSHQGSARAAASALQLPLPPRLGELSIAAPLSPATLLALRQPPSLQTLRLTGFTLDMNDVEDPGADGGGADDDGSAPLVMRTSSDRQLSEALAALHGRFAYRDLGIELHIGFLGPAAGRRRYLAAPDGAYRPVGHWTWASRLVPLALQGLELAGLELSEGDVSALARHLCTLEVRQVGVLRQEGWFRSAARKEKASAFVRNFSLGSTCHTYFISCFIHSSQFHPPFNASINM</sequence>
<dbReference type="AlphaFoldDB" id="D8TMH5"/>
<feature type="compositionally biased region" description="Gly residues" evidence="1">
    <location>
        <begin position="145"/>
        <end position="161"/>
    </location>
</feature>
<dbReference type="EMBL" id="GL378328">
    <property type="protein sequence ID" value="EFJ51124.1"/>
    <property type="molecule type" value="Genomic_DNA"/>
</dbReference>
<reference evidence="2 3" key="1">
    <citation type="journal article" date="2010" name="Science">
        <title>Genomic analysis of organismal complexity in the multicellular green alga Volvox carteri.</title>
        <authorList>
            <person name="Prochnik S.E."/>
            <person name="Umen J."/>
            <person name="Nedelcu A.M."/>
            <person name="Hallmann A."/>
            <person name="Miller S.M."/>
            <person name="Nishii I."/>
            <person name="Ferris P."/>
            <person name="Kuo A."/>
            <person name="Mitros T."/>
            <person name="Fritz-Laylin L.K."/>
            <person name="Hellsten U."/>
            <person name="Chapman J."/>
            <person name="Simakov O."/>
            <person name="Rensing S.A."/>
            <person name="Terry A."/>
            <person name="Pangilinan J."/>
            <person name="Kapitonov V."/>
            <person name="Jurka J."/>
            <person name="Salamov A."/>
            <person name="Shapiro H."/>
            <person name="Schmutz J."/>
            <person name="Grimwood J."/>
            <person name="Lindquist E."/>
            <person name="Lucas S."/>
            <person name="Grigoriev I.V."/>
            <person name="Schmitt R."/>
            <person name="Kirk D."/>
            <person name="Rokhsar D.S."/>
        </authorList>
    </citation>
    <scope>NUCLEOTIDE SEQUENCE [LARGE SCALE GENOMIC DNA]</scope>
    <source>
        <strain evidence="3">f. Nagariensis / Eve</strain>
    </source>
</reference>